<organism evidence="2 3">
    <name type="scientific">Elysia marginata</name>
    <dbReference type="NCBI Taxonomy" id="1093978"/>
    <lineage>
        <taxon>Eukaryota</taxon>
        <taxon>Metazoa</taxon>
        <taxon>Spiralia</taxon>
        <taxon>Lophotrochozoa</taxon>
        <taxon>Mollusca</taxon>
        <taxon>Gastropoda</taxon>
        <taxon>Heterobranchia</taxon>
        <taxon>Euthyneura</taxon>
        <taxon>Panpulmonata</taxon>
        <taxon>Sacoglossa</taxon>
        <taxon>Placobranchoidea</taxon>
        <taxon>Plakobranchidae</taxon>
        <taxon>Elysia</taxon>
    </lineage>
</organism>
<keyword evidence="3" id="KW-1185">Reference proteome</keyword>
<feature type="transmembrane region" description="Helical" evidence="1">
    <location>
        <begin position="137"/>
        <end position="167"/>
    </location>
</feature>
<proteinExistence type="predicted"/>
<accession>A0AAV4GB61</accession>
<evidence type="ECO:0000256" key="1">
    <source>
        <dbReference type="SAM" id="Phobius"/>
    </source>
</evidence>
<evidence type="ECO:0000313" key="3">
    <source>
        <dbReference type="Proteomes" id="UP000762676"/>
    </source>
</evidence>
<keyword evidence="1" id="KW-1133">Transmembrane helix</keyword>
<sequence>MMGSGRVYLPNFPPPRPLRFTLTSPVRKTSVYDLKGDPRAGGQNKPKLIDHVVYEEEVKDIVNRLTRPTMASRMRAINFRPQNQYTFVDMNKYQWARMQLYTDYQRHIFNQNGSLRSGYQRTVKATHRPFFFCHNEFVVVAALVVVVVEVAVAVVVVVVVVVAVVFFL</sequence>
<name>A0AAV4GB61_9GAST</name>
<dbReference type="AlphaFoldDB" id="A0AAV4GB61"/>
<keyword evidence="1" id="KW-0812">Transmembrane</keyword>
<reference evidence="2 3" key="1">
    <citation type="journal article" date="2021" name="Elife">
        <title>Chloroplast acquisition without the gene transfer in kleptoplastic sea slugs, Plakobranchus ocellatus.</title>
        <authorList>
            <person name="Maeda T."/>
            <person name="Takahashi S."/>
            <person name="Yoshida T."/>
            <person name="Shimamura S."/>
            <person name="Takaki Y."/>
            <person name="Nagai Y."/>
            <person name="Toyoda A."/>
            <person name="Suzuki Y."/>
            <person name="Arimoto A."/>
            <person name="Ishii H."/>
            <person name="Satoh N."/>
            <person name="Nishiyama T."/>
            <person name="Hasebe M."/>
            <person name="Maruyama T."/>
            <person name="Minagawa J."/>
            <person name="Obokata J."/>
            <person name="Shigenobu S."/>
        </authorList>
    </citation>
    <scope>NUCLEOTIDE SEQUENCE [LARGE SCALE GENOMIC DNA]</scope>
</reference>
<dbReference type="EMBL" id="BMAT01011974">
    <property type="protein sequence ID" value="GFR82988.1"/>
    <property type="molecule type" value="Genomic_DNA"/>
</dbReference>
<gene>
    <name evidence="2" type="ORF">ElyMa_005965100</name>
</gene>
<protein>
    <submittedName>
        <fullName evidence="2">Uncharacterized protein</fullName>
    </submittedName>
</protein>
<keyword evidence="1" id="KW-0472">Membrane</keyword>
<dbReference type="Proteomes" id="UP000762676">
    <property type="component" value="Unassembled WGS sequence"/>
</dbReference>
<evidence type="ECO:0000313" key="2">
    <source>
        <dbReference type="EMBL" id="GFR82988.1"/>
    </source>
</evidence>
<comment type="caution">
    <text evidence="2">The sequence shown here is derived from an EMBL/GenBank/DDBJ whole genome shotgun (WGS) entry which is preliminary data.</text>
</comment>